<reference evidence="4" key="1">
    <citation type="submission" date="2007-07" db="EMBL/GenBank/DDBJ databases">
        <authorList>
            <person name="Moore S."/>
            <person name="Alexander L."/>
            <person name="Brownstein M."/>
            <person name="Guan L."/>
            <person name="Lobo S."/>
            <person name="Meng Y."/>
            <person name="Tanaguchi M."/>
            <person name="Wang Z."/>
            <person name="Yu J."/>
            <person name="Prange C."/>
            <person name="Schreiber K."/>
            <person name="Shenmen C."/>
            <person name="Wagner L."/>
            <person name="Bala M."/>
            <person name="Barbazuk S."/>
            <person name="Barber S."/>
            <person name="Babakaiff R."/>
            <person name="Beland J."/>
            <person name="Chun E."/>
            <person name="Del Rio L."/>
            <person name="Gibson S."/>
            <person name="Hanson R."/>
            <person name="Kirkpatrick R."/>
            <person name="Liu J."/>
            <person name="Matsuo C."/>
            <person name="Mayo M."/>
            <person name="Santos R.R."/>
            <person name="Stott J."/>
            <person name="Tsai M."/>
            <person name="Wong D."/>
            <person name="Siddiqui A."/>
            <person name="Holt R."/>
            <person name="Jones S.J."/>
            <person name="Marra M.A."/>
        </authorList>
    </citation>
    <scope>NUCLEOTIDE SEQUENCE</scope>
    <source>
        <strain evidence="4">L1 Hereford</strain>
        <tissue evidence="4">Ascending colon</tissue>
    </source>
</reference>
<dbReference type="AlphaFoldDB" id="A6QQJ4"/>
<dbReference type="OrthoDB" id="310853at2759"/>
<evidence type="ECO:0000313" key="5">
    <source>
        <dbReference type="VGNC" id="VGNC:35869"/>
    </source>
</evidence>
<dbReference type="GO" id="GO:0005634">
    <property type="term" value="C:nucleus"/>
    <property type="evidence" value="ECO:0007669"/>
    <property type="project" value="UniProtKB-SubCell"/>
</dbReference>
<dbReference type="InterPro" id="IPR044998">
    <property type="entry name" value="Timeless"/>
</dbReference>
<evidence type="ECO:0000256" key="2">
    <source>
        <dbReference type="ARBA" id="ARBA00023242"/>
    </source>
</evidence>
<dbReference type="PANTHER" id="PTHR22940:SF4">
    <property type="entry name" value="PROTEIN TIMELESS HOMOLOG"/>
    <property type="match status" value="1"/>
</dbReference>
<comment type="subcellular location">
    <subcellularLocation>
        <location evidence="1">Nucleus</location>
    </subcellularLocation>
</comment>
<evidence type="ECO:0000313" key="4">
    <source>
        <dbReference type="EMBL" id="AAI49864.1"/>
    </source>
</evidence>
<dbReference type="Pfam" id="PF04821">
    <property type="entry name" value="TIMELESS"/>
    <property type="match status" value="1"/>
</dbReference>
<name>A6QQJ4_BOVIN</name>
<sequence length="532" mass="61347">MMNCELLATCSALGYLEGDTYHKEPDCLESVKDLIRYLRHEDETRDVRQQLGSAQILQSDLLPILTQHRQDKPLFDAVIRLMVNLTQPALLCFGSVPKEPSFRHHFLQVLAYLQAYKEAFASEKAFGVLSETLYELLQLGWEERQEEDNLLIERILLLVRNVLHVPADLEQEKRIDDDASVHDRLLWAIHLSGLDDLLLFLASSPAEQQWSLHVLEIISLMFRDQNPEQLAGVGQGRLAQERRTDVAELEVLRQREMAEKKTRALQRGNRHSRFGGSYIIQGLKSIGERDLVFHKGLHNLQNYTSDLGKQPRRVPKRRQAARELSIQRRSALNVRLFLRDFCSEFLENCYNRLMGSVKDHLLREKAQQHDETYYMWSLAFFMAFNRAASFRPGLVSETLSVRTFHFIEQNLTNYYEMMLTDRKEAVSWARRMHLALKAYQELLATVNEMDVCPDEAVRESSRIIKSEAWPGCWSRLPCLSTQTSPFPSQLHLSPPSPSFPDQSFHPLLFSVCRQHFLCDGVPGALPGSLSEV</sequence>
<keyword evidence="3" id="KW-0131">Cell cycle</keyword>
<dbReference type="EMBL" id="BC149863">
    <property type="protein sequence ID" value="AAI49864.1"/>
    <property type="molecule type" value="mRNA"/>
</dbReference>
<dbReference type="VGNC" id="VGNC:35869">
    <property type="gene designation" value="TIMELESS"/>
</dbReference>
<evidence type="ECO:0000256" key="1">
    <source>
        <dbReference type="ARBA" id="ARBA00004123"/>
    </source>
</evidence>
<keyword evidence="2" id="KW-0539">Nucleus</keyword>
<proteinExistence type="evidence at transcript level"/>
<dbReference type="VEuPathDB" id="HostDB:ENSBTAG00000020459"/>
<evidence type="ECO:0000256" key="3">
    <source>
        <dbReference type="ARBA" id="ARBA00023306"/>
    </source>
</evidence>
<accession>A6QQJ4</accession>
<dbReference type="Bgee" id="ENSBTAG00000020459">
    <property type="expression patterns" value="Expressed in oocyte and 113 other cell types or tissues"/>
</dbReference>
<dbReference type="PANTHER" id="PTHR22940">
    <property type="entry name" value="TIMEOUT/TIMELESS-2"/>
    <property type="match status" value="1"/>
</dbReference>
<gene>
    <name evidence="4 5" type="primary">TIMELESS</name>
</gene>
<protein>
    <submittedName>
        <fullName evidence="4">TIMELESS protein</fullName>
    </submittedName>
</protein>
<organism evidence="4">
    <name type="scientific">Bos taurus</name>
    <name type="common">Bovine</name>
    <dbReference type="NCBI Taxonomy" id="9913"/>
    <lineage>
        <taxon>Eukaryota</taxon>
        <taxon>Metazoa</taxon>
        <taxon>Chordata</taxon>
        <taxon>Craniata</taxon>
        <taxon>Vertebrata</taxon>
        <taxon>Euteleostomi</taxon>
        <taxon>Mammalia</taxon>
        <taxon>Eutheria</taxon>
        <taxon>Laurasiatheria</taxon>
        <taxon>Artiodactyla</taxon>
        <taxon>Ruminantia</taxon>
        <taxon>Pecora</taxon>
        <taxon>Bovidae</taxon>
        <taxon>Bovinae</taxon>
        <taxon>Bos</taxon>
    </lineage>
</organism>
<dbReference type="InterPro" id="IPR006906">
    <property type="entry name" value="Timeless_N"/>
</dbReference>